<dbReference type="Gene3D" id="3.40.190.10">
    <property type="entry name" value="Periplasmic binding protein-like II"/>
    <property type="match status" value="2"/>
</dbReference>
<dbReference type="SUPFAM" id="SSF53850">
    <property type="entry name" value="Periplasmic binding protein-like II"/>
    <property type="match status" value="1"/>
</dbReference>
<organism evidence="3">
    <name type="scientific">Microvirga ossetica</name>
    <dbReference type="NCBI Taxonomy" id="1882682"/>
    <lineage>
        <taxon>Bacteria</taxon>
        <taxon>Pseudomonadati</taxon>
        <taxon>Pseudomonadota</taxon>
        <taxon>Alphaproteobacteria</taxon>
        <taxon>Hyphomicrobiales</taxon>
        <taxon>Methylobacteriaceae</taxon>
        <taxon>Microvirga</taxon>
    </lineage>
</organism>
<dbReference type="EMBL" id="CP016616">
    <property type="protein sequence ID" value="ANY78294.1"/>
    <property type="molecule type" value="Genomic_DNA"/>
</dbReference>
<reference evidence="3" key="1">
    <citation type="submission" date="2016-07" db="EMBL/GenBank/DDBJ databases">
        <title>Microvirga ossetica sp. nov. a new species of rhizobia isolated from root nodules of the legume species Vicia alpestris Steven originated from North Ossetia region in the Caucasus.</title>
        <authorList>
            <person name="Safronova V.I."/>
            <person name="Kuznetsova I.G."/>
            <person name="Sazanova A.L."/>
            <person name="Belimov A."/>
            <person name="Andronov E."/>
            <person name="Osledkin Y.S."/>
            <person name="Onishchuk O.P."/>
            <person name="Kurchak O.N."/>
            <person name="Shaposhnikov A.I."/>
            <person name="Willems A."/>
            <person name="Tikhonovich I.A."/>
        </authorList>
    </citation>
    <scope>NUCLEOTIDE SEQUENCE [LARGE SCALE GENOMIC DNA]</scope>
    <source>
        <strain evidence="3">V5/3M</strain>
    </source>
</reference>
<proteinExistence type="predicted"/>
<dbReference type="AlphaFoldDB" id="A0A1B2EE89"/>
<feature type="domain" description="Solute-binding protein family 3/N-terminal" evidence="2">
    <location>
        <begin position="20"/>
        <end position="236"/>
    </location>
</feature>
<dbReference type="InterPro" id="IPR001638">
    <property type="entry name" value="Solute-binding_3/MltF_N"/>
</dbReference>
<sequence>MAQPDYDLDLLRQEFAPSGTLRCALNHGNVVLVRRGPSDDTPSGVSVDLARELAQRLDLPIRFRHYDKAEAVSDGAGSDEWDVCFLAVDPKRAEQIAYSDPYVLIEGAYLLRRGSAALTPGDVDRQQLKIGVVKGSAYELHLTRTGQGGNLIRFSSFGDAVSSLDAGELDGLGGVRQAMQKVAAEHPAFEVMVEPFMTIPQAMGVSVLKPTAARFVRSFVKDMTMSGMVSRSLAASGQTGVIVPAA</sequence>
<protein>
    <submittedName>
        <fullName evidence="3">Amino acid ABC transporter substrate-binding protein</fullName>
    </submittedName>
</protein>
<evidence type="ECO:0000256" key="1">
    <source>
        <dbReference type="ARBA" id="ARBA00022729"/>
    </source>
</evidence>
<dbReference type="PANTHER" id="PTHR35936:SF17">
    <property type="entry name" value="ARGININE-BINDING EXTRACELLULAR PROTEIN ARTP"/>
    <property type="match status" value="1"/>
</dbReference>
<name>A0A1B2EE89_9HYPH</name>
<evidence type="ECO:0000259" key="2">
    <source>
        <dbReference type="SMART" id="SM00062"/>
    </source>
</evidence>
<evidence type="ECO:0000313" key="3">
    <source>
        <dbReference type="EMBL" id="ANY78294.1"/>
    </source>
</evidence>
<gene>
    <name evidence="3" type="ORF">BB934_08640</name>
</gene>
<dbReference type="RefSeq" id="WP_099509283.1">
    <property type="nucleotide sequence ID" value="NZ_CP016616.1"/>
</dbReference>
<dbReference type="Pfam" id="PF00497">
    <property type="entry name" value="SBP_bac_3"/>
    <property type="match status" value="1"/>
</dbReference>
<dbReference type="OrthoDB" id="6955767at2"/>
<keyword evidence="1" id="KW-0732">Signal</keyword>
<dbReference type="SMART" id="SM00062">
    <property type="entry name" value="PBPb"/>
    <property type="match status" value="1"/>
</dbReference>
<accession>A0A1B2EE89</accession>
<dbReference type="PANTHER" id="PTHR35936">
    <property type="entry name" value="MEMBRANE-BOUND LYTIC MUREIN TRANSGLYCOSYLASE F"/>
    <property type="match status" value="1"/>
</dbReference>
<dbReference type="KEGG" id="moc:BB934_08640"/>